<feature type="chain" id="PRO_5032934224" description="DNA topoisomerase IV" evidence="1">
    <location>
        <begin position="20"/>
        <end position="129"/>
    </location>
</feature>
<dbReference type="RefSeq" id="WP_066839848.1">
    <property type="nucleotide sequence ID" value="NZ_JACJIQ010000035.1"/>
</dbReference>
<protein>
    <recommendedName>
        <fullName evidence="4">DNA topoisomerase IV</fullName>
    </recommendedName>
</protein>
<evidence type="ECO:0000313" key="3">
    <source>
        <dbReference type="Proteomes" id="UP000563094"/>
    </source>
</evidence>
<evidence type="ECO:0008006" key="4">
    <source>
        <dbReference type="Google" id="ProtNLM"/>
    </source>
</evidence>
<dbReference type="PROSITE" id="PS51257">
    <property type="entry name" value="PROKAR_LIPOPROTEIN"/>
    <property type="match status" value="1"/>
</dbReference>
<reference evidence="2 3" key="1">
    <citation type="submission" date="2020-08" db="EMBL/GenBank/DDBJ databases">
        <title>Genomic Encyclopedia of Type Strains, Phase IV (KMG-IV): sequencing the most valuable type-strain genomes for metagenomic binning, comparative biology and taxonomic classification.</title>
        <authorList>
            <person name="Goeker M."/>
        </authorList>
    </citation>
    <scope>NUCLEOTIDE SEQUENCE [LARGE SCALE GENOMIC DNA]</scope>
    <source>
        <strain evidence="2 3">DSM 29854</strain>
    </source>
</reference>
<accession>A0A839GYW9</accession>
<keyword evidence="1" id="KW-0732">Signal</keyword>
<proteinExistence type="predicted"/>
<feature type="signal peptide" evidence="1">
    <location>
        <begin position="1"/>
        <end position="19"/>
    </location>
</feature>
<comment type="caution">
    <text evidence="2">The sequence shown here is derived from an EMBL/GenBank/DDBJ whole genome shotgun (WGS) entry which is preliminary data.</text>
</comment>
<gene>
    <name evidence="2" type="ORF">FHS90_004627</name>
</gene>
<dbReference type="Proteomes" id="UP000563094">
    <property type="component" value="Unassembled WGS sequence"/>
</dbReference>
<evidence type="ECO:0000256" key="1">
    <source>
        <dbReference type="SAM" id="SignalP"/>
    </source>
</evidence>
<sequence length="129" mass="15041">MYKYLLLACLLITSCSAYSQSDCKNFRIGKFQNVENGVIKSKITRSDSLQIEEYGNVKVTLKIEWIDDCTYRLIFKEGNESFWASRPKDRPTPDLIVRITKTEKDSYLQEAKFVGDNDFQYKSNMVKVK</sequence>
<dbReference type="AlphaFoldDB" id="A0A839GYW9"/>
<dbReference type="EMBL" id="JACJIQ010000035">
    <property type="protein sequence ID" value="MBA9079886.1"/>
    <property type="molecule type" value="Genomic_DNA"/>
</dbReference>
<name>A0A839GYW9_9BACT</name>
<evidence type="ECO:0000313" key="2">
    <source>
        <dbReference type="EMBL" id="MBA9079886.1"/>
    </source>
</evidence>
<organism evidence="2 3">
    <name type="scientific">Rufibacter quisquiliarum</name>
    <dbReference type="NCBI Taxonomy" id="1549639"/>
    <lineage>
        <taxon>Bacteria</taxon>
        <taxon>Pseudomonadati</taxon>
        <taxon>Bacteroidota</taxon>
        <taxon>Cytophagia</taxon>
        <taxon>Cytophagales</taxon>
        <taxon>Hymenobacteraceae</taxon>
        <taxon>Rufibacter</taxon>
    </lineage>
</organism>
<keyword evidence="3" id="KW-1185">Reference proteome</keyword>